<reference evidence="2" key="1">
    <citation type="journal article" date="2020" name="Cell">
        <title>Large-Scale Comparative Analyses of Tick Genomes Elucidate Their Genetic Diversity and Vector Capacities.</title>
        <authorList>
            <consortium name="Tick Genome and Microbiome Consortium (TIGMIC)"/>
            <person name="Jia N."/>
            <person name="Wang J."/>
            <person name="Shi W."/>
            <person name="Du L."/>
            <person name="Sun Y."/>
            <person name="Zhan W."/>
            <person name="Jiang J.F."/>
            <person name="Wang Q."/>
            <person name="Zhang B."/>
            <person name="Ji P."/>
            <person name="Bell-Sakyi L."/>
            <person name="Cui X.M."/>
            <person name="Yuan T.T."/>
            <person name="Jiang B.G."/>
            <person name="Yang W.F."/>
            <person name="Lam T.T."/>
            <person name="Chang Q.C."/>
            <person name="Ding S.J."/>
            <person name="Wang X.J."/>
            <person name="Zhu J.G."/>
            <person name="Ruan X.D."/>
            <person name="Zhao L."/>
            <person name="Wei J.T."/>
            <person name="Ye R.Z."/>
            <person name="Que T.C."/>
            <person name="Du C.H."/>
            <person name="Zhou Y.H."/>
            <person name="Cheng J.X."/>
            <person name="Dai P.F."/>
            <person name="Guo W.B."/>
            <person name="Han X.H."/>
            <person name="Huang E.J."/>
            <person name="Li L.F."/>
            <person name="Wei W."/>
            <person name="Gao Y.C."/>
            <person name="Liu J.Z."/>
            <person name="Shao H.Z."/>
            <person name="Wang X."/>
            <person name="Wang C.C."/>
            <person name="Yang T.C."/>
            <person name="Huo Q.B."/>
            <person name="Li W."/>
            <person name="Chen H.Y."/>
            <person name="Chen S.E."/>
            <person name="Zhou L.G."/>
            <person name="Ni X.B."/>
            <person name="Tian J.H."/>
            <person name="Sheng Y."/>
            <person name="Liu T."/>
            <person name="Pan Y.S."/>
            <person name="Xia L.Y."/>
            <person name="Li J."/>
            <person name="Zhao F."/>
            <person name="Cao W.C."/>
        </authorList>
    </citation>
    <scope>NUCLEOTIDE SEQUENCE</scope>
    <source>
        <strain evidence="2">Rmic-2018</strain>
    </source>
</reference>
<protein>
    <submittedName>
        <fullName evidence="2">Uncharacterized protein</fullName>
    </submittedName>
</protein>
<evidence type="ECO:0000313" key="2">
    <source>
        <dbReference type="EMBL" id="KAH8041886.1"/>
    </source>
</evidence>
<gene>
    <name evidence="2" type="ORF">HPB51_019267</name>
</gene>
<evidence type="ECO:0000313" key="3">
    <source>
        <dbReference type="Proteomes" id="UP000821866"/>
    </source>
</evidence>
<comment type="caution">
    <text evidence="2">The sequence shown here is derived from an EMBL/GenBank/DDBJ whole genome shotgun (WGS) entry which is preliminary data.</text>
</comment>
<sequence>MTDSRINDEASDVSENNKEDFGWQVAAGRRSRAEKMSSAAANAVPCNSQASSGDVATGGGRRASKRLLARSRIILSKPRECHSCQRMHHEIIIPPRGGVNSSKVSTMAIGTALIEASGLMVEQANEDVVCPNFTQNIVVVSTSEPDHAARYVRIKSFKIVKMEYEVNTLETAPHATDKGMIRRVDIRDSQSAITTNIVHERNTLALAAKRIRRRDPSSPSTMDCACQT</sequence>
<dbReference type="EMBL" id="JABSTU010000001">
    <property type="protein sequence ID" value="KAH8041886.1"/>
    <property type="molecule type" value="Genomic_DNA"/>
</dbReference>
<keyword evidence="3" id="KW-1185">Reference proteome</keyword>
<name>A0A9J6F4Z6_RHIMP</name>
<reference evidence="2" key="2">
    <citation type="submission" date="2021-09" db="EMBL/GenBank/DDBJ databases">
        <authorList>
            <person name="Jia N."/>
            <person name="Wang J."/>
            <person name="Shi W."/>
            <person name="Du L."/>
            <person name="Sun Y."/>
            <person name="Zhan W."/>
            <person name="Jiang J."/>
            <person name="Wang Q."/>
            <person name="Zhang B."/>
            <person name="Ji P."/>
            <person name="Sakyi L.B."/>
            <person name="Cui X."/>
            <person name="Yuan T."/>
            <person name="Jiang B."/>
            <person name="Yang W."/>
            <person name="Lam T.T.-Y."/>
            <person name="Chang Q."/>
            <person name="Ding S."/>
            <person name="Wang X."/>
            <person name="Zhu J."/>
            <person name="Ruan X."/>
            <person name="Zhao L."/>
            <person name="Wei J."/>
            <person name="Que T."/>
            <person name="Du C."/>
            <person name="Cheng J."/>
            <person name="Dai P."/>
            <person name="Han X."/>
            <person name="Huang E."/>
            <person name="Gao Y."/>
            <person name="Liu J."/>
            <person name="Shao H."/>
            <person name="Ye R."/>
            <person name="Li L."/>
            <person name="Wei W."/>
            <person name="Wang X."/>
            <person name="Wang C."/>
            <person name="Huo Q."/>
            <person name="Li W."/>
            <person name="Guo W."/>
            <person name="Chen H."/>
            <person name="Chen S."/>
            <person name="Zhou L."/>
            <person name="Zhou L."/>
            <person name="Ni X."/>
            <person name="Tian J."/>
            <person name="Zhou Y."/>
            <person name="Sheng Y."/>
            <person name="Liu T."/>
            <person name="Pan Y."/>
            <person name="Xia L."/>
            <person name="Li J."/>
            <person name="Zhao F."/>
            <person name="Cao W."/>
        </authorList>
    </citation>
    <scope>NUCLEOTIDE SEQUENCE</scope>
    <source>
        <strain evidence="2">Rmic-2018</strain>
        <tissue evidence="2">Larvae</tissue>
    </source>
</reference>
<accession>A0A9J6F4Z6</accession>
<feature type="region of interest" description="Disordered" evidence="1">
    <location>
        <begin position="1"/>
        <end position="22"/>
    </location>
</feature>
<proteinExistence type="predicted"/>
<organism evidence="2 3">
    <name type="scientific">Rhipicephalus microplus</name>
    <name type="common">Cattle tick</name>
    <name type="synonym">Boophilus microplus</name>
    <dbReference type="NCBI Taxonomy" id="6941"/>
    <lineage>
        <taxon>Eukaryota</taxon>
        <taxon>Metazoa</taxon>
        <taxon>Ecdysozoa</taxon>
        <taxon>Arthropoda</taxon>
        <taxon>Chelicerata</taxon>
        <taxon>Arachnida</taxon>
        <taxon>Acari</taxon>
        <taxon>Parasitiformes</taxon>
        <taxon>Ixodida</taxon>
        <taxon>Ixodoidea</taxon>
        <taxon>Ixodidae</taxon>
        <taxon>Rhipicephalinae</taxon>
        <taxon>Rhipicephalus</taxon>
        <taxon>Boophilus</taxon>
    </lineage>
</organism>
<dbReference type="Proteomes" id="UP000821866">
    <property type="component" value="Chromosome 1"/>
</dbReference>
<evidence type="ECO:0000256" key="1">
    <source>
        <dbReference type="SAM" id="MobiDB-lite"/>
    </source>
</evidence>
<dbReference type="AlphaFoldDB" id="A0A9J6F4Z6"/>